<dbReference type="NCBIfam" id="TIGR00377">
    <property type="entry name" value="ant_ant_sig"/>
    <property type="match status" value="1"/>
</dbReference>
<evidence type="ECO:0000256" key="1">
    <source>
        <dbReference type="ARBA" id="ARBA00009013"/>
    </source>
</evidence>
<dbReference type="CDD" id="cd07043">
    <property type="entry name" value="STAS_anti-anti-sigma_factors"/>
    <property type="match status" value="1"/>
</dbReference>
<dbReference type="Pfam" id="PF13466">
    <property type="entry name" value="STAS_2"/>
    <property type="match status" value="1"/>
</dbReference>
<sequence length="108" mass="11552">MTAPSIVSAARVPGTGAPVVRLAGELDLYTVTRIEPVLASLVLRGEEDVALDLSCVPFCDSSGVALFARLHRRCEAVGTRLRLRAVPPGPARVFRALGLDRVVTCHFQ</sequence>
<reference evidence="4 5" key="1">
    <citation type="submission" date="2020-06" db="EMBL/GenBank/DDBJ databases">
        <title>Genome mining for natural products.</title>
        <authorList>
            <person name="Zhang B."/>
            <person name="Shi J."/>
            <person name="Ge H."/>
        </authorList>
    </citation>
    <scope>NUCLEOTIDE SEQUENCE [LARGE SCALE GENOMIC DNA]</scope>
    <source>
        <strain evidence="4 5">NA00687</strain>
    </source>
</reference>
<evidence type="ECO:0000313" key="5">
    <source>
        <dbReference type="Proteomes" id="UP000509303"/>
    </source>
</evidence>
<evidence type="ECO:0000256" key="2">
    <source>
        <dbReference type="RuleBase" id="RU003749"/>
    </source>
</evidence>
<evidence type="ECO:0000313" key="4">
    <source>
        <dbReference type="EMBL" id="QKW48644.1"/>
    </source>
</evidence>
<dbReference type="InterPro" id="IPR036513">
    <property type="entry name" value="STAS_dom_sf"/>
</dbReference>
<gene>
    <name evidence="4" type="ORF">HUT08_02735</name>
</gene>
<dbReference type="SUPFAM" id="SSF52091">
    <property type="entry name" value="SpoIIaa-like"/>
    <property type="match status" value="1"/>
</dbReference>
<dbReference type="RefSeq" id="WP_176160377.1">
    <property type="nucleotide sequence ID" value="NZ_CP054929.1"/>
</dbReference>
<dbReference type="PANTHER" id="PTHR33495:SF2">
    <property type="entry name" value="ANTI-SIGMA FACTOR ANTAGONIST TM_1081-RELATED"/>
    <property type="match status" value="1"/>
</dbReference>
<evidence type="ECO:0000259" key="3">
    <source>
        <dbReference type="PROSITE" id="PS50801"/>
    </source>
</evidence>
<proteinExistence type="inferred from homology"/>
<organism evidence="4 5">
    <name type="scientific">Streptomyces buecherae</name>
    <dbReference type="NCBI Taxonomy" id="2763006"/>
    <lineage>
        <taxon>Bacteria</taxon>
        <taxon>Bacillati</taxon>
        <taxon>Actinomycetota</taxon>
        <taxon>Actinomycetes</taxon>
        <taxon>Kitasatosporales</taxon>
        <taxon>Streptomycetaceae</taxon>
        <taxon>Streptomyces</taxon>
    </lineage>
</organism>
<dbReference type="PROSITE" id="PS50801">
    <property type="entry name" value="STAS"/>
    <property type="match status" value="1"/>
</dbReference>
<dbReference type="InterPro" id="IPR003658">
    <property type="entry name" value="Anti-sigma_ant"/>
</dbReference>
<dbReference type="AlphaFoldDB" id="A0A7H8N2B9"/>
<protein>
    <recommendedName>
        <fullName evidence="2">Anti-sigma factor antagonist</fullName>
    </recommendedName>
</protein>
<dbReference type="Gene3D" id="3.30.750.24">
    <property type="entry name" value="STAS domain"/>
    <property type="match status" value="1"/>
</dbReference>
<comment type="similarity">
    <text evidence="1 2">Belongs to the anti-sigma-factor antagonist family.</text>
</comment>
<dbReference type="Proteomes" id="UP000509303">
    <property type="component" value="Chromosome"/>
</dbReference>
<name>A0A7H8N2B9_9ACTN</name>
<keyword evidence="5" id="KW-1185">Reference proteome</keyword>
<dbReference type="EMBL" id="CP054929">
    <property type="protein sequence ID" value="QKW48644.1"/>
    <property type="molecule type" value="Genomic_DNA"/>
</dbReference>
<dbReference type="GO" id="GO:0043856">
    <property type="term" value="F:anti-sigma factor antagonist activity"/>
    <property type="evidence" value="ECO:0007669"/>
    <property type="project" value="InterPro"/>
</dbReference>
<accession>A0A7H8N2B9</accession>
<feature type="domain" description="STAS" evidence="3">
    <location>
        <begin position="16"/>
        <end position="108"/>
    </location>
</feature>
<dbReference type="InterPro" id="IPR058548">
    <property type="entry name" value="MlaB-like_STAS"/>
</dbReference>
<dbReference type="InterPro" id="IPR002645">
    <property type="entry name" value="STAS_dom"/>
</dbReference>
<dbReference type="PANTHER" id="PTHR33495">
    <property type="entry name" value="ANTI-SIGMA FACTOR ANTAGONIST TM_1081-RELATED-RELATED"/>
    <property type="match status" value="1"/>
</dbReference>